<comment type="catalytic activity">
    <reaction evidence="9">
        <text>a quinone + NADH + 5 H(+)(in) = a quinol + NAD(+) + 4 H(+)(out)</text>
        <dbReference type="Rhea" id="RHEA:57888"/>
        <dbReference type="ChEBI" id="CHEBI:15378"/>
        <dbReference type="ChEBI" id="CHEBI:24646"/>
        <dbReference type="ChEBI" id="CHEBI:57540"/>
        <dbReference type="ChEBI" id="CHEBI:57945"/>
        <dbReference type="ChEBI" id="CHEBI:132124"/>
    </reaction>
</comment>
<dbReference type="RefSeq" id="WP_323738335.1">
    <property type="nucleotide sequence ID" value="NZ_CP112932.1"/>
</dbReference>
<evidence type="ECO:0000313" key="13">
    <source>
        <dbReference type="EMBL" id="WPY00247.1"/>
    </source>
</evidence>
<keyword evidence="4 10" id="KW-0812">Transmembrane</keyword>
<dbReference type="PRINTS" id="PR01437">
    <property type="entry name" value="NUOXDRDTASE4"/>
</dbReference>
<dbReference type="Proteomes" id="UP001326613">
    <property type="component" value="Chromosome"/>
</dbReference>
<dbReference type="InterPro" id="IPR001750">
    <property type="entry name" value="ND/Mrp_TM"/>
</dbReference>
<evidence type="ECO:0000256" key="10">
    <source>
        <dbReference type="RuleBase" id="RU000320"/>
    </source>
</evidence>
<protein>
    <recommendedName>
        <fullName evidence="3">NADH-quinone oxidoreductase subunit M</fullName>
    </recommendedName>
    <alternativeName>
        <fullName evidence="7">NADH dehydrogenase I subunit M</fullName>
    </alternativeName>
    <alternativeName>
        <fullName evidence="8">NDH-1 subunit M</fullName>
    </alternativeName>
</protein>
<evidence type="ECO:0000256" key="7">
    <source>
        <dbReference type="ARBA" id="ARBA00031584"/>
    </source>
</evidence>
<evidence type="ECO:0000256" key="11">
    <source>
        <dbReference type="SAM" id="Phobius"/>
    </source>
</evidence>
<accession>A0ABZ0UUD9</accession>
<dbReference type="Pfam" id="PF00361">
    <property type="entry name" value="Proton_antipo_M"/>
    <property type="match status" value="1"/>
</dbReference>
<name>A0ABZ0UUD9_9RICK</name>
<comment type="subcellular location">
    <subcellularLocation>
        <location evidence="1">Endomembrane system</location>
        <topology evidence="1">Multi-pass membrane protein</topology>
    </subcellularLocation>
    <subcellularLocation>
        <location evidence="10">Membrane</location>
        <topology evidence="10">Multi-pass membrane protein</topology>
    </subcellularLocation>
</comment>
<organism evidence="13 14">
    <name type="scientific">Candidatus Trichorickettsia mobilis</name>
    <dbReference type="NCBI Taxonomy" id="1346319"/>
    <lineage>
        <taxon>Bacteria</taxon>
        <taxon>Pseudomonadati</taxon>
        <taxon>Pseudomonadota</taxon>
        <taxon>Alphaproteobacteria</taxon>
        <taxon>Rickettsiales</taxon>
        <taxon>Rickettsiaceae</taxon>
        <taxon>Rickettsieae</taxon>
        <taxon>Candidatus Trichorickettsia</taxon>
    </lineage>
</organism>
<feature type="transmembrane region" description="Helical" evidence="11">
    <location>
        <begin position="141"/>
        <end position="160"/>
    </location>
</feature>
<dbReference type="NCBIfam" id="TIGR01972">
    <property type="entry name" value="NDH_I_M"/>
    <property type="match status" value="1"/>
</dbReference>
<dbReference type="EMBL" id="CP112932">
    <property type="protein sequence ID" value="WPY00247.1"/>
    <property type="molecule type" value="Genomic_DNA"/>
</dbReference>
<sequence length="495" mass="54761">MLELPVLSISILLPLASALYIAFFISQSQTANKQLYAMYVATLSSILTLISTIYILVMFDSSNPDYQFVEQYNWINAIGLEFYVGIDGISIYFVFLTALLTLICIISSVFTIKKQIKEYLLCFLLLESFCIGAFSSLNLLLFYLFFEVILIPMYLIIGVWGGDNRIYAAFKFFLYTFFGSVFFLLALIYIYVNAHTFSIPALVNIVSGFRDSTQKILWIAMFIAFAVKVPMPPFHTWLPDAHVQAPTAGSVMLAGILLKLGAYAFLRISLPMLPIASAEFSIYVLIISAFAIIYASFTALAQADMKKMIAYSSVAHMGYVTAGIFTFTEAGISGAIFQMISHGIVSAALFLIVGILYERNHTKMIDQYGGVAHKMPLLAVLFMISMLGSVGLPGTSGFIGEFFSLVGILKINITAAIFAATGVIFGAVYMLKLYKEVMLGTVGQKIVDFKDLRWYETLALLPLIICIIYFGIIPSGIMEALGLPVHSLTQIYTGY</sequence>
<keyword evidence="5 11" id="KW-1133">Transmembrane helix</keyword>
<feature type="transmembrane region" description="Helical" evidence="11">
    <location>
        <begin position="308"/>
        <end position="327"/>
    </location>
</feature>
<feature type="transmembrane region" description="Helical" evidence="11">
    <location>
        <begin position="119"/>
        <end position="135"/>
    </location>
</feature>
<reference evidence="13 14" key="1">
    <citation type="submission" date="2022-10" db="EMBL/GenBank/DDBJ databases">
        <title>Host association and intracellularity evolved multiple times independently in the Rickettsiales.</title>
        <authorList>
            <person name="Castelli M."/>
            <person name="Nardi T."/>
            <person name="Gammuto L."/>
            <person name="Bellinzona G."/>
            <person name="Sabaneyeva E."/>
            <person name="Potekhin A."/>
            <person name="Serra V."/>
            <person name="Petroni G."/>
            <person name="Sassera D."/>
        </authorList>
    </citation>
    <scope>NUCLEOTIDE SEQUENCE [LARGE SCALE GENOMIC DNA]</scope>
    <source>
        <strain evidence="13 14">Kr 154-4</strain>
    </source>
</reference>
<keyword evidence="6 11" id="KW-0472">Membrane</keyword>
<evidence type="ECO:0000259" key="12">
    <source>
        <dbReference type="Pfam" id="PF00361"/>
    </source>
</evidence>
<evidence type="ECO:0000256" key="1">
    <source>
        <dbReference type="ARBA" id="ARBA00004127"/>
    </source>
</evidence>
<proteinExistence type="inferred from homology"/>
<feature type="transmembrane region" description="Helical" evidence="11">
    <location>
        <begin position="37"/>
        <end position="59"/>
    </location>
</feature>
<feature type="transmembrane region" description="Helical" evidence="11">
    <location>
        <begin position="377"/>
        <end position="399"/>
    </location>
</feature>
<comment type="similarity">
    <text evidence="2">Belongs to the complex I subunit 4 family.</text>
</comment>
<dbReference type="PANTHER" id="PTHR43507">
    <property type="entry name" value="NADH-UBIQUINONE OXIDOREDUCTASE CHAIN 4"/>
    <property type="match status" value="1"/>
</dbReference>
<feature type="transmembrane region" description="Helical" evidence="11">
    <location>
        <begin position="172"/>
        <end position="192"/>
    </location>
</feature>
<dbReference type="PANTHER" id="PTHR43507:SF1">
    <property type="entry name" value="NADH-UBIQUINONE OXIDOREDUCTASE CHAIN 4"/>
    <property type="match status" value="1"/>
</dbReference>
<feature type="transmembrane region" description="Helical" evidence="11">
    <location>
        <begin position="250"/>
        <end position="268"/>
    </location>
</feature>
<feature type="transmembrane region" description="Helical" evidence="11">
    <location>
        <begin position="280"/>
        <end position="301"/>
    </location>
</feature>
<evidence type="ECO:0000256" key="9">
    <source>
        <dbReference type="ARBA" id="ARBA00047712"/>
    </source>
</evidence>
<evidence type="ECO:0000256" key="4">
    <source>
        <dbReference type="ARBA" id="ARBA00022692"/>
    </source>
</evidence>
<feature type="transmembrane region" description="Helical" evidence="11">
    <location>
        <begin position="89"/>
        <end position="112"/>
    </location>
</feature>
<gene>
    <name evidence="13" type="ORF">Trichorick_00119</name>
</gene>
<evidence type="ECO:0000256" key="5">
    <source>
        <dbReference type="ARBA" id="ARBA00022989"/>
    </source>
</evidence>
<dbReference type="InterPro" id="IPR003918">
    <property type="entry name" value="NADH_UbQ_OxRdtase"/>
</dbReference>
<feature type="transmembrane region" description="Helical" evidence="11">
    <location>
        <begin position="411"/>
        <end position="431"/>
    </location>
</feature>
<dbReference type="NCBIfam" id="NF004499">
    <property type="entry name" value="PRK05846.1-3"/>
    <property type="match status" value="1"/>
</dbReference>
<feature type="domain" description="NADH:quinone oxidoreductase/Mrp antiporter transmembrane" evidence="12">
    <location>
        <begin position="136"/>
        <end position="422"/>
    </location>
</feature>
<evidence type="ECO:0000313" key="14">
    <source>
        <dbReference type="Proteomes" id="UP001326613"/>
    </source>
</evidence>
<evidence type="ECO:0000256" key="3">
    <source>
        <dbReference type="ARBA" id="ARBA00019906"/>
    </source>
</evidence>
<feature type="transmembrane region" description="Helical" evidence="11">
    <location>
        <begin position="339"/>
        <end position="357"/>
    </location>
</feature>
<feature type="transmembrane region" description="Helical" evidence="11">
    <location>
        <begin position="6"/>
        <end position="25"/>
    </location>
</feature>
<feature type="transmembrane region" description="Helical" evidence="11">
    <location>
        <begin position="216"/>
        <end position="238"/>
    </location>
</feature>
<evidence type="ECO:0000256" key="6">
    <source>
        <dbReference type="ARBA" id="ARBA00023136"/>
    </source>
</evidence>
<evidence type="ECO:0000256" key="8">
    <source>
        <dbReference type="ARBA" id="ARBA00032798"/>
    </source>
</evidence>
<keyword evidence="14" id="KW-1185">Reference proteome</keyword>
<feature type="transmembrane region" description="Helical" evidence="11">
    <location>
        <begin position="452"/>
        <end position="473"/>
    </location>
</feature>
<evidence type="ECO:0000256" key="2">
    <source>
        <dbReference type="ARBA" id="ARBA00009025"/>
    </source>
</evidence>
<dbReference type="InterPro" id="IPR010227">
    <property type="entry name" value="NADH_Q_OxRdtase_chainM/4"/>
</dbReference>